<organism evidence="3 4">
    <name type="scientific">Sanguibacter inulinus</name>
    <dbReference type="NCBI Taxonomy" id="60922"/>
    <lineage>
        <taxon>Bacteria</taxon>
        <taxon>Bacillati</taxon>
        <taxon>Actinomycetota</taxon>
        <taxon>Actinomycetes</taxon>
        <taxon>Micrococcales</taxon>
        <taxon>Sanguibacteraceae</taxon>
        <taxon>Sanguibacter</taxon>
    </lineage>
</organism>
<dbReference type="PANTHER" id="PTHR43674:SF2">
    <property type="entry name" value="BETA-UREIDOPROPIONASE"/>
    <property type="match status" value="1"/>
</dbReference>
<keyword evidence="4" id="KW-1185">Reference proteome</keyword>
<proteinExistence type="predicted"/>
<dbReference type="InterPro" id="IPR003010">
    <property type="entry name" value="C-N_Hydrolase"/>
</dbReference>
<feature type="domain" description="CN hydrolase" evidence="2">
    <location>
        <begin position="1"/>
        <end position="253"/>
    </location>
</feature>
<keyword evidence="3" id="KW-0808">Transferase</keyword>
<dbReference type="SUPFAM" id="SSF56317">
    <property type="entry name" value="Carbon-nitrogen hydrolase"/>
    <property type="match status" value="1"/>
</dbReference>
<dbReference type="PANTHER" id="PTHR43674">
    <property type="entry name" value="NITRILASE C965.09-RELATED"/>
    <property type="match status" value="1"/>
</dbReference>
<dbReference type="Pfam" id="PF00795">
    <property type="entry name" value="CN_hydrolase"/>
    <property type="match status" value="1"/>
</dbReference>
<dbReference type="InterPro" id="IPR050345">
    <property type="entry name" value="Aliph_Amidase/BUP"/>
</dbReference>
<evidence type="ECO:0000256" key="1">
    <source>
        <dbReference type="ARBA" id="ARBA00022801"/>
    </source>
</evidence>
<reference evidence="3 4" key="1">
    <citation type="submission" date="2020-07" db="EMBL/GenBank/DDBJ databases">
        <title>MOT database genomes.</title>
        <authorList>
            <person name="Joseph S."/>
            <person name="Aduse-Opoku J."/>
            <person name="Hashim A."/>
            <person name="Wade W."/>
            <person name="Curtis M."/>
        </authorList>
    </citation>
    <scope>NUCLEOTIDE SEQUENCE [LARGE SCALE GENOMIC DNA]</scope>
    <source>
        <strain evidence="3 4">DSM 100099</strain>
    </source>
</reference>
<accession>A0A853F0U3</accession>
<sequence>MVRTALTQATWTGDKESMLAKHEQFTRDAAAQGAKIICYQELFYGPYFGIVQDTKYYEYAESVPGPITERFQALAKELDIVIVLPVYEEDQPGVLYNTAAVIDSDGSYLGKYRKHHIPHLPKFWEKFYFRPGNLGYPVFDTAVGTIGVNICYDRHFPEGWRALALGGAEIVFNPNATAPGISNRLWEIEQPAAAVANGMFVVATNRVGLEDDEFGDEAVNFYGSSYVVGPDGALVGEMGSSTEPELLIRDIDLDKVREVRERWQFFRDRRPDAYEALVAP</sequence>
<dbReference type="Gene3D" id="3.60.110.10">
    <property type="entry name" value="Carbon-nitrogen hydrolase"/>
    <property type="match status" value="1"/>
</dbReference>
<comment type="caution">
    <text evidence="3">The sequence shown here is derived from an EMBL/GenBank/DDBJ whole genome shotgun (WGS) entry which is preliminary data.</text>
</comment>
<dbReference type="GO" id="GO:0016746">
    <property type="term" value="F:acyltransferase activity"/>
    <property type="evidence" value="ECO:0007669"/>
    <property type="project" value="UniProtKB-KW"/>
</dbReference>
<dbReference type="EMBL" id="JACBYE010000056">
    <property type="protein sequence ID" value="NYS95123.1"/>
    <property type="molecule type" value="Genomic_DNA"/>
</dbReference>
<dbReference type="PROSITE" id="PS50263">
    <property type="entry name" value="CN_HYDROLASE"/>
    <property type="match status" value="1"/>
</dbReference>
<keyword evidence="3" id="KW-0012">Acyltransferase</keyword>
<keyword evidence="1" id="KW-0378">Hydrolase</keyword>
<evidence type="ECO:0000313" key="4">
    <source>
        <dbReference type="Proteomes" id="UP000561011"/>
    </source>
</evidence>
<evidence type="ECO:0000259" key="2">
    <source>
        <dbReference type="PROSITE" id="PS50263"/>
    </source>
</evidence>
<dbReference type="GO" id="GO:0016811">
    <property type="term" value="F:hydrolase activity, acting on carbon-nitrogen (but not peptide) bonds, in linear amides"/>
    <property type="evidence" value="ECO:0007669"/>
    <property type="project" value="UniProtKB-ARBA"/>
</dbReference>
<name>A0A853F0U3_9MICO</name>
<evidence type="ECO:0000313" key="3">
    <source>
        <dbReference type="EMBL" id="NYS95123.1"/>
    </source>
</evidence>
<protein>
    <submittedName>
        <fullName evidence="3">Acyltransferase</fullName>
    </submittedName>
</protein>
<gene>
    <name evidence="3" type="ORF">HZZ10_16525</name>
</gene>
<dbReference type="AlphaFoldDB" id="A0A853F0U3"/>
<dbReference type="Proteomes" id="UP000561011">
    <property type="component" value="Unassembled WGS sequence"/>
</dbReference>
<dbReference type="InterPro" id="IPR036526">
    <property type="entry name" value="C-N_Hydrolase_sf"/>
</dbReference>